<accession>A0A9Q6EJE0</accession>
<dbReference type="RefSeq" id="WP_099065772.1">
    <property type="nucleotide sequence ID" value="NZ_LAHD01000081.1"/>
</dbReference>
<organism evidence="1 2">
    <name type="scientific">Nostoc linckia z8</name>
    <dbReference type="NCBI Taxonomy" id="1628746"/>
    <lineage>
        <taxon>Bacteria</taxon>
        <taxon>Bacillati</taxon>
        <taxon>Cyanobacteriota</taxon>
        <taxon>Cyanophyceae</taxon>
        <taxon>Nostocales</taxon>
        <taxon>Nostocaceae</taxon>
        <taxon>Nostoc</taxon>
    </lineage>
</organism>
<dbReference type="Proteomes" id="UP000222310">
    <property type="component" value="Unassembled WGS sequence"/>
</dbReference>
<gene>
    <name evidence="1" type="ORF">VF08_24040</name>
</gene>
<evidence type="ECO:0000313" key="2">
    <source>
        <dbReference type="Proteomes" id="UP000222310"/>
    </source>
</evidence>
<evidence type="ECO:0000313" key="1">
    <source>
        <dbReference type="EMBL" id="PHK00436.1"/>
    </source>
</evidence>
<dbReference type="EMBL" id="LAHD01000081">
    <property type="protein sequence ID" value="PHK00436.1"/>
    <property type="molecule type" value="Genomic_DNA"/>
</dbReference>
<protein>
    <submittedName>
        <fullName evidence="1">Uncharacterized protein</fullName>
    </submittedName>
</protein>
<proteinExistence type="predicted"/>
<reference evidence="1 2" key="1">
    <citation type="submission" date="2015-02" db="EMBL/GenBank/DDBJ databases">
        <title>Nostoc linckia genome annotation.</title>
        <authorList>
            <person name="Zhou Z."/>
        </authorList>
    </citation>
    <scope>NUCLEOTIDE SEQUENCE [LARGE SCALE GENOMIC DNA]</scope>
    <source>
        <strain evidence="2">z8</strain>
    </source>
</reference>
<sequence length="146" mass="15663">MSLRTRGSAAVDKAQRRLASLKSIDENLNLGHGLSIEAYNQLINTTRAILETHNTLVSNLEESRKTVTQMEQALSEMSQRMLSGIATVYGKKSMEYSKAGGSTRKRTKQSSSKVTTVTAVLATQPAQAAIVNASTNGNGTTPIHLA</sequence>
<dbReference type="AlphaFoldDB" id="A0A9Q6EJE0"/>
<comment type="caution">
    <text evidence="1">The sequence shown here is derived from an EMBL/GenBank/DDBJ whole genome shotgun (WGS) entry which is preliminary data.</text>
</comment>
<dbReference type="GeneID" id="57091952"/>
<name>A0A9Q6EJE0_NOSLI</name>